<reference evidence="11" key="1">
    <citation type="submission" date="2022-11" db="UniProtKB">
        <authorList>
            <consortium name="WormBaseParasite"/>
        </authorList>
    </citation>
    <scope>IDENTIFICATION</scope>
</reference>
<keyword evidence="10" id="KW-1185">Reference proteome</keyword>
<dbReference type="GO" id="GO:0016592">
    <property type="term" value="C:mediator complex"/>
    <property type="evidence" value="ECO:0007669"/>
    <property type="project" value="InterPro"/>
</dbReference>
<evidence type="ECO:0000256" key="4">
    <source>
        <dbReference type="ARBA" id="ARBA00023015"/>
    </source>
</evidence>
<dbReference type="Pfam" id="PF10018">
    <property type="entry name" value="Med4"/>
    <property type="match status" value="1"/>
</dbReference>
<evidence type="ECO:0000256" key="9">
    <source>
        <dbReference type="SAM" id="MobiDB-lite"/>
    </source>
</evidence>
<protein>
    <recommendedName>
        <fullName evidence="3 8">Mediator of RNA polymerase II transcription subunit 4</fullName>
    </recommendedName>
    <alternativeName>
        <fullName evidence="7 8">Mediator complex subunit 4</fullName>
    </alternativeName>
</protein>
<dbReference type="AlphaFoldDB" id="A0A914YT29"/>
<evidence type="ECO:0000256" key="1">
    <source>
        <dbReference type="ARBA" id="ARBA00004123"/>
    </source>
</evidence>
<feature type="region of interest" description="Disordered" evidence="9">
    <location>
        <begin position="241"/>
        <end position="272"/>
    </location>
</feature>
<sequence>MEGVGGVSLKEDLVDLSNSIDAIITQTIAAFVNCAKKRTVDDDLAHLTSLFSNKSDCFKRMVRQVNFRHGKEEYIKKLDKAVFERSEILAAQTEKLSDAFKLVSNAHFNGQKALRKAKAQSKSFEPEEVLRFSHLISKNFSVASPHFWQQGDPMRPYPTELHFRISNFGNADGIKDPKELSMVSSSMNLPSSSMYNGISTVSADDISDQITTNNQEISSMSFLPSASTHDDQKRVELIMSSSSTTVAGPSLSNQQTTYTSGLMSSDEDSDDD</sequence>
<gene>
    <name evidence="8" type="primary">MED4</name>
</gene>
<proteinExistence type="inferred from homology"/>
<evidence type="ECO:0000256" key="8">
    <source>
        <dbReference type="RuleBase" id="RU364141"/>
    </source>
</evidence>
<keyword evidence="5 8" id="KW-0804">Transcription</keyword>
<keyword evidence="6 8" id="KW-0539">Nucleus</keyword>
<dbReference type="Proteomes" id="UP000887577">
    <property type="component" value="Unplaced"/>
</dbReference>
<accession>A0A914YT29</accession>
<evidence type="ECO:0000256" key="7">
    <source>
        <dbReference type="ARBA" id="ARBA00031257"/>
    </source>
</evidence>
<comment type="subunit">
    <text evidence="8">Component of the Mediator complex.</text>
</comment>
<keyword evidence="8" id="KW-0010">Activator</keyword>
<evidence type="ECO:0000256" key="6">
    <source>
        <dbReference type="ARBA" id="ARBA00023242"/>
    </source>
</evidence>
<evidence type="ECO:0000256" key="3">
    <source>
        <dbReference type="ARBA" id="ARBA00020629"/>
    </source>
</evidence>
<dbReference type="PANTHER" id="PTHR13208">
    <property type="entry name" value="MEDIATOR OF RNA POLYMERASE II TRANSCRIPTION SUBUNIT 4"/>
    <property type="match status" value="1"/>
</dbReference>
<dbReference type="GO" id="GO:0006357">
    <property type="term" value="P:regulation of transcription by RNA polymerase II"/>
    <property type="evidence" value="ECO:0007669"/>
    <property type="project" value="InterPro"/>
</dbReference>
<dbReference type="GO" id="GO:0003712">
    <property type="term" value="F:transcription coregulator activity"/>
    <property type="evidence" value="ECO:0007669"/>
    <property type="project" value="InterPro"/>
</dbReference>
<evidence type="ECO:0000313" key="11">
    <source>
        <dbReference type="WBParaSite" id="PSU_v2.g2816.t1"/>
    </source>
</evidence>
<dbReference type="PANTHER" id="PTHR13208:SF2">
    <property type="entry name" value="MEDIATOR OF RNA POLYMERASE II TRANSCRIPTION SUBUNIT 4"/>
    <property type="match status" value="1"/>
</dbReference>
<feature type="compositionally biased region" description="Polar residues" evidence="9">
    <location>
        <begin position="241"/>
        <end position="263"/>
    </location>
</feature>
<dbReference type="GO" id="GO:0070847">
    <property type="term" value="C:core mediator complex"/>
    <property type="evidence" value="ECO:0007669"/>
    <property type="project" value="TreeGrafter"/>
</dbReference>
<name>A0A914YT29_9BILA</name>
<organism evidence="10 11">
    <name type="scientific">Panagrolaimus superbus</name>
    <dbReference type="NCBI Taxonomy" id="310955"/>
    <lineage>
        <taxon>Eukaryota</taxon>
        <taxon>Metazoa</taxon>
        <taxon>Ecdysozoa</taxon>
        <taxon>Nematoda</taxon>
        <taxon>Chromadorea</taxon>
        <taxon>Rhabditida</taxon>
        <taxon>Tylenchina</taxon>
        <taxon>Panagrolaimomorpha</taxon>
        <taxon>Panagrolaimoidea</taxon>
        <taxon>Panagrolaimidae</taxon>
        <taxon>Panagrolaimus</taxon>
    </lineage>
</organism>
<comment type="similarity">
    <text evidence="2 8">Belongs to the Mediator complex subunit 4 family.</text>
</comment>
<evidence type="ECO:0000313" key="10">
    <source>
        <dbReference type="Proteomes" id="UP000887577"/>
    </source>
</evidence>
<comment type="function">
    <text evidence="8">Component of the Mediator complex, a coactivator involved in the regulated transcription of nearly all RNA polymerase II-dependent genes. Mediator functions as a bridge to convey information from gene-specific regulatory proteins to the basal RNA polymerase II transcription machinery. Mediator is recruited to promoters by direct interactions with regulatory proteins and serves as a scaffold for the assembly of a functional preinitiation complex with RNA polymerase II and the general transcription factors.</text>
</comment>
<comment type="subcellular location">
    <subcellularLocation>
        <location evidence="1 8">Nucleus</location>
    </subcellularLocation>
</comment>
<evidence type="ECO:0000256" key="2">
    <source>
        <dbReference type="ARBA" id="ARBA00009626"/>
    </source>
</evidence>
<dbReference type="InterPro" id="IPR019258">
    <property type="entry name" value="Mediator_Med4"/>
</dbReference>
<keyword evidence="4 8" id="KW-0805">Transcription regulation</keyword>
<evidence type="ECO:0000256" key="5">
    <source>
        <dbReference type="ARBA" id="ARBA00023163"/>
    </source>
</evidence>
<dbReference type="WBParaSite" id="PSU_v2.g2816.t1">
    <property type="protein sequence ID" value="PSU_v2.g2816.t1"/>
    <property type="gene ID" value="PSU_v2.g2816"/>
</dbReference>